<sequence>MAWQGPTRPWRGGGRARGGGRGHRGGQGRGRGWVPPTSSPIATDVSDKSSAWPSQCSLWGEDQTNVGLERGCPEKPFVTQPPAQRRWWPGDSGKTGTLATTDEWPCLSRNNTCPDHTRRRRGDGPGRYNSSSSREDRDLSLEALGRGTSGKAPQRGPRWQDDGDGGGGGGGGGGGRTWGGSPRDINDRGPRTFQERAMGTRALWDLLEKEPSEIVMRLASPICGLRPLLQKMEMQRDVLVLLVQVLAKACVCQGNRKSLQHMLSTVKESPFFRRVLPFFVVQMKLENAPEKLGKLSAQIADILALLSTIIGTFPASAIADVSLLLSAVEGSVNYLKLCGVALDAKAEKAYEELKKLTDFLLNKKREGNLRSDAAALRGDPSSRPPEDFHTLSIYPTYADIHEKAEPFIRANVVRGGYPDVATYLDTQFRLLREDFLRPLREGIAELLSVAGHEQQQQRQRRRRYDDIRVYHDVRLVSPSCSSVGIIHNVSFDVRPLRSVRWDNSKRLLFGSLVCLSRDNFDSMLFASVANRGCEDLRQGLVSLCFSKESRRELPDVKPSDVFLMVETTAYFEAYRHVLEGLQEAEEVDFPFRRYIVECQKDVEPPDYLATLPRPKYDFSPVLHTELPDDSYLHLLEPRPMVDVVDARQWPSADDLRLDESQAEALRLALSRELAIIQGPPGTGKTYVGLKIAQLLLHNAPVWQKGQPSPILVVCYTNHALDQFLEGIARFEKDLVRVGGRSTSDVMKKFSLKELRNSADFRRKIPPHLRTTFSAISQDMRRLRQRIEQEAAHLRAAQQGVLRERVLQPCIASDHLAQLMARPQEKAGGRRAPGRQSSRILEWLGIGGSVAEAALSVETLLEEADDVIEETSTDPSDDEGEWMGSGHLLAGEKHGAAAATVAVAAAAAKADKHGRGGTRRERAPPTEHRERPHERGDRAPSRNDERRREAVATEDGVGVSDGSDEGDLIRVSGEAELIQDSRLMEDDMEAARGRGIDGEAQWLAQLQRNIMAMSLQDDEQGAQAEQKHRARDGGGWQVVCNPKRQRHAARRELRKTSCMTQEEEANVHDIWALTLPQRWQLYRRWVQKYQAEIRWQIQTHESEYQTGAERLADVREEEELAILRQARVIGMTTTGAAKYRHTLQKIRPRIVIVEEAAEVLEAHIVTTLSPGCQHLILIGDHQQLRPSATVYELATHFHLEVSLFERLVRNGLPFVRLQYQHRMRPEIARLLVPHIYTELRDHPSVLAYEDIKGMGTNLFFVEHSELEEEVADSRSRHNRHEARFVVALCRYLILQGYRPAQITVLTMYAGQLLALRRMMPRDPFQGVRVCVVDKYQGEENDIVLLSLVRSNAEGRPGFLRNENRACVALSRAKRGLYVVGNAAMLAATVPLWARLLRALRSEGRAGEGLLLRCQAHPDREVVAARDSDFRRAPEGGCTLPCEFRLQCGHVCTRACHPYDPEHVEFLCLKPCQKVLCALGHRCPKACWEKCGECEVPLEKKIPQCGHAQRVPCHVPPEEFACQVPCRKTLRCAHRCRRACGAACESKCKETVDAELPCAHRKEVACHTDLAGVACYAPCPAALDCGHPCRGSCRECHEQRFHKECAQPCQRALVCGHRCREPCTRDCPPCALPCENRCVHSRCRRPCGETCAPCVEPCEWRCPHRACGRLCHEPCDRGPCDRPCELPLRCGHPCAGLCGEPCPDKCRVCDGAELAEIFFGSEDEPSARFVQLEDCKHVLEASGLDRWMSQDEDGKEGDATSIRLKVCPKCRTPIRRNLRYGNVIKKTLRDIEEVKRRMRGGDRSATRGQIVLLQDKFRRNHSMILYYYKETNKLQEMLDGNDASLSRLHTLENVIVMFQKVTELKLQLETHSMAGAERSRRVDGRLKEFLGWLVQPRSRLGEQELRDLQTELLRLTMLAELWCRYQRVAAAGGGGGGVAGTLADAQDALRLLEARGRFSAEREAAVKALMARVRQRLPLSGLGVSEGERVDIVKAMGLAQGHWFKCSRGHVYAIGECGGAMERAHCPECGDVIGGVNHLLERGNALASEMDGARHAAWSDTANDMMNYRDLLRLQFQ</sequence>
<keyword evidence="2" id="KW-0963">Cytoplasm</keyword>
<evidence type="ECO:0000256" key="4">
    <source>
        <dbReference type="ARBA" id="ARBA00022737"/>
    </source>
</evidence>
<accession>A0AAJ7WXE3</accession>
<evidence type="ECO:0000256" key="5">
    <source>
        <dbReference type="ARBA" id="ARBA00022771"/>
    </source>
</evidence>
<feature type="region of interest" description="Disordered" evidence="8">
    <location>
        <begin position="1"/>
        <end position="194"/>
    </location>
</feature>
<feature type="domain" description="RZ-type" evidence="9">
    <location>
        <begin position="1982"/>
        <end position="2051"/>
    </location>
</feature>
<dbReference type="Pfam" id="PF13087">
    <property type="entry name" value="AAA_12"/>
    <property type="match status" value="1"/>
</dbReference>
<evidence type="ECO:0000256" key="7">
    <source>
        <dbReference type="ARBA" id="ARBA00022859"/>
    </source>
</evidence>
<dbReference type="InterPro" id="IPR000967">
    <property type="entry name" value="Znf_NFX1"/>
</dbReference>
<evidence type="ECO:0000256" key="6">
    <source>
        <dbReference type="ARBA" id="ARBA00022833"/>
    </source>
</evidence>
<feature type="compositionally biased region" description="Basic and acidic residues" evidence="8">
    <location>
        <begin position="184"/>
        <end position="194"/>
    </location>
</feature>
<evidence type="ECO:0000313" key="11">
    <source>
        <dbReference type="RefSeq" id="XP_032813621.1"/>
    </source>
</evidence>
<evidence type="ECO:0000313" key="10">
    <source>
        <dbReference type="Proteomes" id="UP001318040"/>
    </source>
</evidence>
<evidence type="ECO:0000259" key="9">
    <source>
        <dbReference type="PROSITE" id="PS51981"/>
    </source>
</evidence>
<keyword evidence="4" id="KW-0677">Repeat</keyword>
<dbReference type="GO" id="GO:0031380">
    <property type="term" value="C:nuclear RNA-directed RNA polymerase complex"/>
    <property type="evidence" value="ECO:0007669"/>
    <property type="project" value="TreeGrafter"/>
</dbReference>
<dbReference type="InterPro" id="IPR047187">
    <property type="entry name" value="SF1_C_Upf1"/>
</dbReference>
<keyword evidence="3" id="KW-0479">Metal-binding</keyword>
<dbReference type="Pfam" id="PF20173">
    <property type="entry name" value="ZnF_RZ-type"/>
    <property type="match status" value="1"/>
</dbReference>
<dbReference type="RefSeq" id="XP_032813621.1">
    <property type="nucleotide sequence ID" value="XM_032957730.1"/>
</dbReference>
<dbReference type="GO" id="GO:0031048">
    <property type="term" value="P:regulatory ncRNA-mediated heterochromatin formation"/>
    <property type="evidence" value="ECO:0007669"/>
    <property type="project" value="TreeGrafter"/>
</dbReference>
<keyword evidence="6" id="KW-0862">Zinc</keyword>
<reference evidence="11" key="1">
    <citation type="submission" date="2025-08" db="UniProtKB">
        <authorList>
            <consortium name="RefSeq"/>
        </authorList>
    </citation>
    <scope>IDENTIFICATION</scope>
    <source>
        <tissue evidence="11">Sperm</tissue>
    </source>
</reference>
<dbReference type="Proteomes" id="UP001318040">
    <property type="component" value="Chromosome 20"/>
</dbReference>
<feature type="region of interest" description="Disordered" evidence="8">
    <location>
        <begin position="1016"/>
        <end position="1035"/>
    </location>
</feature>
<dbReference type="Gene3D" id="3.40.50.300">
    <property type="entry name" value="P-loop containing nucleotide triphosphate hydrolases"/>
    <property type="match status" value="3"/>
</dbReference>
<organism evidence="10 11">
    <name type="scientific">Petromyzon marinus</name>
    <name type="common">Sea lamprey</name>
    <dbReference type="NCBI Taxonomy" id="7757"/>
    <lineage>
        <taxon>Eukaryota</taxon>
        <taxon>Metazoa</taxon>
        <taxon>Chordata</taxon>
        <taxon>Craniata</taxon>
        <taxon>Vertebrata</taxon>
        <taxon>Cyclostomata</taxon>
        <taxon>Hyperoartia</taxon>
        <taxon>Petromyzontiformes</taxon>
        <taxon>Petromyzontidae</taxon>
        <taxon>Petromyzon</taxon>
    </lineage>
</organism>
<dbReference type="InterPro" id="IPR027417">
    <property type="entry name" value="P-loop_NTPase"/>
</dbReference>
<dbReference type="InterPro" id="IPR041677">
    <property type="entry name" value="DNA2/NAM7_AAA_11"/>
</dbReference>
<dbReference type="GO" id="GO:0008270">
    <property type="term" value="F:zinc ion binding"/>
    <property type="evidence" value="ECO:0007669"/>
    <property type="project" value="UniProtKB-KW"/>
</dbReference>
<dbReference type="Pfam" id="PF25396">
    <property type="entry name" value="ZNFX1"/>
    <property type="match status" value="1"/>
</dbReference>
<dbReference type="InterPro" id="IPR045055">
    <property type="entry name" value="DNA2/NAM7-like"/>
</dbReference>
<feature type="compositionally biased region" description="Basic and acidic residues" evidence="8">
    <location>
        <begin position="908"/>
        <end position="950"/>
    </location>
</feature>
<protein>
    <submittedName>
        <fullName evidence="11">NFX1-type zinc finger-containing protein 1</fullName>
    </submittedName>
</protein>
<dbReference type="PROSITE" id="PS51981">
    <property type="entry name" value="ZF_RZ"/>
    <property type="match status" value="1"/>
</dbReference>
<dbReference type="SMART" id="SM00438">
    <property type="entry name" value="ZnF_NFX"/>
    <property type="match status" value="5"/>
</dbReference>
<dbReference type="GO" id="GO:0005737">
    <property type="term" value="C:cytoplasm"/>
    <property type="evidence" value="ECO:0007669"/>
    <property type="project" value="UniProtKB-SubCell"/>
</dbReference>
<dbReference type="GeneID" id="116944215"/>
<evidence type="ECO:0000256" key="1">
    <source>
        <dbReference type="ARBA" id="ARBA00004496"/>
    </source>
</evidence>
<dbReference type="PANTHER" id="PTHR10887">
    <property type="entry name" value="DNA2/NAM7 HELICASE FAMILY"/>
    <property type="match status" value="1"/>
</dbReference>
<keyword evidence="7" id="KW-0391">Immunity</keyword>
<dbReference type="KEGG" id="pmrn:116944215"/>
<evidence type="ECO:0000256" key="3">
    <source>
        <dbReference type="ARBA" id="ARBA00022723"/>
    </source>
</evidence>
<evidence type="ECO:0000256" key="2">
    <source>
        <dbReference type="ARBA" id="ARBA00022490"/>
    </source>
</evidence>
<feature type="compositionally biased region" description="Polar residues" evidence="8">
    <location>
        <begin position="48"/>
        <end position="66"/>
    </location>
</feature>
<keyword evidence="10" id="KW-1185">Reference proteome</keyword>
<proteinExistence type="predicted"/>
<comment type="subcellular location">
    <subcellularLocation>
        <location evidence="1">Cytoplasm</location>
    </subcellularLocation>
</comment>
<feature type="region of interest" description="Disordered" evidence="8">
    <location>
        <begin position="903"/>
        <end position="972"/>
    </location>
</feature>
<dbReference type="GO" id="GO:0002376">
    <property type="term" value="P:immune system process"/>
    <property type="evidence" value="ECO:0007669"/>
    <property type="project" value="UniProtKB-KW"/>
</dbReference>
<gene>
    <name evidence="11" type="primary">ZNFX1</name>
</gene>
<dbReference type="InterPro" id="IPR046439">
    <property type="entry name" value="ZF_RZ_dom"/>
</dbReference>
<dbReference type="GO" id="GO:0004386">
    <property type="term" value="F:helicase activity"/>
    <property type="evidence" value="ECO:0007669"/>
    <property type="project" value="InterPro"/>
</dbReference>
<dbReference type="CDD" id="cd17936">
    <property type="entry name" value="EEXXEc_NFX1"/>
    <property type="match status" value="1"/>
</dbReference>
<evidence type="ECO:0000256" key="8">
    <source>
        <dbReference type="SAM" id="MobiDB-lite"/>
    </source>
</evidence>
<dbReference type="PANTHER" id="PTHR10887:SF341">
    <property type="entry name" value="NFX1-TYPE ZINC FINGER-CONTAINING PROTEIN 1"/>
    <property type="match status" value="1"/>
</dbReference>
<dbReference type="InterPro" id="IPR057373">
    <property type="entry name" value="ZNFX1"/>
</dbReference>
<dbReference type="CDD" id="cd06008">
    <property type="entry name" value="NF-X1-zinc-finger"/>
    <property type="match status" value="1"/>
</dbReference>
<dbReference type="FunFam" id="3.40.50.300:FF:001140">
    <property type="entry name" value="Zinc finger NFX1-type containing 1"/>
    <property type="match status" value="1"/>
</dbReference>
<dbReference type="SUPFAM" id="SSF52540">
    <property type="entry name" value="P-loop containing nucleoside triphosphate hydrolases"/>
    <property type="match status" value="1"/>
</dbReference>
<keyword evidence="5" id="KW-0863">Zinc-finger</keyword>
<dbReference type="Pfam" id="PF13086">
    <property type="entry name" value="AAA_11"/>
    <property type="match status" value="2"/>
</dbReference>
<name>A0AAJ7WXE3_PETMA</name>
<feature type="compositionally biased region" description="Gly residues" evidence="8">
    <location>
        <begin position="165"/>
        <end position="178"/>
    </location>
</feature>
<dbReference type="InterPro" id="IPR041679">
    <property type="entry name" value="DNA2/NAM7-like_C"/>
</dbReference>
<dbReference type="CDD" id="cd18808">
    <property type="entry name" value="SF1_C_Upf1"/>
    <property type="match status" value="1"/>
</dbReference>
<dbReference type="FunFam" id="3.40.50.300:FF:000742">
    <property type="entry name" value="NFX1-type zinc finger-containing protein 1"/>
    <property type="match status" value="1"/>
</dbReference>